<dbReference type="AlphaFoldDB" id="G3IU73"/>
<sequence>MKTVKISIDPENPASLPEGRVDFNRLDSTNEQDIAEQQHMDETNAILDIEGRARYSPRS</sequence>
<evidence type="ECO:0000313" key="3">
    <source>
        <dbReference type="Proteomes" id="UP000004664"/>
    </source>
</evidence>
<gene>
    <name evidence="2" type="ORF">Mettu_1495</name>
</gene>
<organism evidence="2 3">
    <name type="scientific">Methylobacter tundripaludum (strain ATCC BAA-1195 / DSM 17260 / SV96)</name>
    <dbReference type="NCBI Taxonomy" id="697282"/>
    <lineage>
        <taxon>Bacteria</taxon>
        <taxon>Pseudomonadati</taxon>
        <taxon>Pseudomonadota</taxon>
        <taxon>Gammaproteobacteria</taxon>
        <taxon>Methylococcales</taxon>
        <taxon>Methylococcaceae</taxon>
        <taxon>Methylobacter</taxon>
    </lineage>
</organism>
<name>G3IU73_METTV</name>
<protein>
    <submittedName>
        <fullName evidence="2">Uncharacterized protein</fullName>
    </submittedName>
</protein>
<feature type="region of interest" description="Disordered" evidence="1">
    <location>
        <begin position="1"/>
        <end position="20"/>
    </location>
</feature>
<dbReference type="STRING" id="697282.Mettu_1495"/>
<dbReference type="RefSeq" id="WP_006890639.1">
    <property type="nucleotide sequence ID" value="NZ_JH109152.1"/>
</dbReference>
<evidence type="ECO:0000256" key="1">
    <source>
        <dbReference type="SAM" id="MobiDB-lite"/>
    </source>
</evidence>
<dbReference type="EMBL" id="JH109152">
    <property type="protein sequence ID" value="EGW22671.1"/>
    <property type="molecule type" value="Genomic_DNA"/>
</dbReference>
<evidence type="ECO:0000313" key="2">
    <source>
        <dbReference type="EMBL" id="EGW22671.1"/>
    </source>
</evidence>
<keyword evidence="3" id="KW-1185">Reference proteome</keyword>
<reference evidence="2 3" key="1">
    <citation type="submission" date="2011-06" db="EMBL/GenBank/DDBJ databases">
        <title>Genomic sequence of Methylobacter tundripaludum SV96.</title>
        <authorList>
            <consortium name="US DOE Joint Genome Institute"/>
            <person name="Lucas S."/>
            <person name="Han J."/>
            <person name="Lapidus A."/>
            <person name="Cheng J.-F."/>
            <person name="Goodwin L."/>
            <person name="Pitluck S."/>
            <person name="Held B."/>
            <person name="Detter J.C."/>
            <person name="Han C."/>
            <person name="Tapia R."/>
            <person name="Land M."/>
            <person name="Hauser L."/>
            <person name="Kyrpides N."/>
            <person name="Ivanova N."/>
            <person name="Ovchinnikova G."/>
            <person name="Pagani I."/>
            <person name="Klotz M.G."/>
            <person name="Dispirito A.A."/>
            <person name="Murrell J.C."/>
            <person name="Dunfield P."/>
            <person name="Kalyuzhnaya M.G."/>
            <person name="Svenning M."/>
            <person name="Trotsenko Y.A."/>
            <person name="Stein L.Y."/>
            <person name="Woyke T."/>
        </authorList>
    </citation>
    <scope>NUCLEOTIDE SEQUENCE [LARGE SCALE GENOMIC DNA]</scope>
    <source>
        <strain evidence="3">ATCC BAA-1195 / DSM 17260 / SV96</strain>
    </source>
</reference>
<dbReference type="OrthoDB" id="9799384at2"/>
<accession>G3IU73</accession>
<dbReference type="Proteomes" id="UP000004664">
    <property type="component" value="Unassembled WGS sequence"/>
</dbReference>
<proteinExistence type="predicted"/>
<dbReference type="HOGENOM" id="CLU_2955314_0_0_6"/>